<evidence type="ECO:0000259" key="11">
    <source>
        <dbReference type="SMART" id="SM00382"/>
    </source>
</evidence>
<dbReference type="Pfam" id="PF00004">
    <property type="entry name" value="AAA"/>
    <property type="match status" value="1"/>
</dbReference>
<dbReference type="SUPFAM" id="SSF52540">
    <property type="entry name" value="P-loop containing nucleoside triphosphate hydrolases"/>
    <property type="match status" value="2"/>
</dbReference>
<keyword evidence="6 10" id="KW-0175">Coiled coil</keyword>
<gene>
    <name evidence="13" type="primary">clpB</name>
    <name evidence="13" type="ORF">PlMoll_1280</name>
</gene>
<evidence type="ECO:0000256" key="6">
    <source>
        <dbReference type="ARBA" id="ARBA00023054"/>
    </source>
</evidence>
<evidence type="ECO:0000256" key="8">
    <source>
        <dbReference type="ARBA" id="ARBA00026057"/>
    </source>
</evidence>
<dbReference type="EMBL" id="MN991199">
    <property type="protein sequence ID" value="QIQ09965.1"/>
    <property type="molecule type" value="Genomic_DNA"/>
</dbReference>
<organism evidence="13">
    <name type="scientific">uncultured Mycoplasmataceae bacterium</name>
    <dbReference type="NCBI Taxonomy" id="300027"/>
    <lineage>
        <taxon>Bacteria</taxon>
        <taxon>Bacillati</taxon>
        <taxon>Mycoplasmatota</taxon>
        <taxon>Mollicutes</taxon>
        <taxon>Mycoplasmataceae</taxon>
        <taxon>environmental samples</taxon>
    </lineage>
</organism>
<dbReference type="FunFam" id="3.40.50.300:FF:000120">
    <property type="entry name" value="ATP-dependent chaperone ClpB"/>
    <property type="match status" value="1"/>
</dbReference>
<dbReference type="Pfam" id="PF17871">
    <property type="entry name" value="AAA_lid_9"/>
    <property type="match status" value="1"/>
</dbReference>
<dbReference type="PROSITE" id="PS00870">
    <property type="entry name" value="CLPAB_1"/>
    <property type="match status" value="1"/>
</dbReference>
<proteinExistence type="inferred from homology"/>
<dbReference type="PROSITE" id="PS00871">
    <property type="entry name" value="CLPAB_2"/>
    <property type="match status" value="1"/>
</dbReference>
<dbReference type="InterPro" id="IPR019489">
    <property type="entry name" value="Clp_ATPase_C"/>
</dbReference>
<evidence type="ECO:0000256" key="7">
    <source>
        <dbReference type="ARBA" id="ARBA00023186"/>
    </source>
</evidence>
<dbReference type="FunFam" id="3.40.50.300:FF:000025">
    <property type="entry name" value="ATP-dependent Clp protease subunit"/>
    <property type="match status" value="1"/>
</dbReference>
<evidence type="ECO:0000256" key="5">
    <source>
        <dbReference type="ARBA" id="ARBA00022840"/>
    </source>
</evidence>
<sequence>MDFNFTPGDNNQNPLQQFGRNLTQDAKDNKLDPVIGRDDEIRRLIEIMSRKSKNNPVLIGEPGVGKTAIVEGLAQRIINNDVPEELANKTIIELSLPSLIAGASYQGQFEQRINSVIKAVKDNGNIILFIDELHQLVGAGRTGQGGMDAANIFKPMMARGEIKIIGATTLNEYRQYIEKDAALERRLQKIYVKEPSKQEAITIMRGLKDRWELFHKVKIHDSALVAAVNLSDRYISDRYLPDKAIDLIDEAAAKVKTEIHSLPPELDRINRQIIHVETERAALMNETDDKSKKRLVSIEKELQDLKKSQEKENKKWQKQKSEHDQLNNLKKDLETFKSKIDRYQSDGEFEKASKLLYETIPATQKKIDDLEQKINSDPDSYISDSVTANEISEVISKATGIPLNKIMESEKNKLVNLKPELEKYVKGQDEAITLVSNAILRGRVGINDPNRPIGSFLFMGPTGVGKTELAKSLARALFDSEKSMIRFDMSEYMEKHSVSKLIGAPPGYVGYEQAGELTEAIRRRPYSVILFDEIEKAHPDVLNLLLQVLDDGELTDSQGRKVNFKNTIIILTSNIGGAEVLNDKKDKAVEELKKALRPEFINRIDEIIIFNKLSESVVEKIVDKLLNELSYRLKQQDILIGFDKSTITKIKKESYDPLYGARPIKRYIQKNIENFLASEIVENKIKKNIKYSVKVVDNKFKLVNDKN</sequence>
<evidence type="ECO:0000259" key="12">
    <source>
        <dbReference type="SMART" id="SM01086"/>
    </source>
</evidence>
<dbReference type="InterPro" id="IPR003593">
    <property type="entry name" value="AAA+_ATPase"/>
</dbReference>
<evidence type="ECO:0000256" key="4">
    <source>
        <dbReference type="ARBA" id="ARBA00022741"/>
    </source>
</evidence>
<feature type="domain" description="AAA+ ATPase" evidence="11">
    <location>
        <begin position="52"/>
        <end position="196"/>
    </location>
</feature>
<comment type="subcellular location">
    <subcellularLocation>
        <location evidence="1">Cytoplasm</location>
    </subcellularLocation>
</comment>
<dbReference type="Pfam" id="PF10431">
    <property type="entry name" value="ClpB_D2-small"/>
    <property type="match status" value="1"/>
</dbReference>
<feature type="domain" description="AAA+ ATPase" evidence="11">
    <location>
        <begin position="452"/>
        <end position="614"/>
    </location>
</feature>
<dbReference type="FunFam" id="3.40.50.300:FF:000010">
    <property type="entry name" value="Chaperone clpB 1, putative"/>
    <property type="match status" value="1"/>
</dbReference>
<dbReference type="Gene3D" id="1.10.8.60">
    <property type="match status" value="1"/>
</dbReference>
<dbReference type="GO" id="GO:0005737">
    <property type="term" value="C:cytoplasm"/>
    <property type="evidence" value="ECO:0007669"/>
    <property type="project" value="UniProtKB-SubCell"/>
</dbReference>
<dbReference type="PRINTS" id="PR00300">
    <property type="entry name" value="CLPPROTEASEA"/>
</dbReference>
<dbReference type="Gene3D" id="3.40.50.300">
    <property type="entry name" value="P-loop containing nucleotide triphosphate hydrolases"/>
    <property type="match status" value="3"/>
</dbReference>
<reference evidence="13" key="1">
    <citation type="journal article" date="2020" name="J. ISSAAS">
        <title>Lactobacilli and other gastrointestinal microbiota of Peromyscus leucopus, reservoir host for agents of Lyme disease and other zoonoses in North America.</title>
        <authorList>
            <person name="Milovic A."/>
            <person name="Bassam K."/>
            <person name="Shao H."/>
            <person name="Chatzistamou I."/>
            <person name="Tufts D.M."/>
            <person name="Diuk-Wasser M."/>
            <person name="Barbour A.G."/>
        </authorList>
    </citation>
    <scope>NUCLEOTIDE SEQUENCE</scope>
    <source>
        <strain evidence="13">LL85</strain>
    </source>
</reference>
<dbReference type="InterPro" id="IPR050130">
    <property type="entry name" value="ClpA_ClpB"/>
</dbReference>
<accession>A0A6G9HHL2</accession>
<name>A0A6G9HHL2_9MOLU</name>
<dbReference type="CDD" id="cd19499">
    <property type="entry name" value="RecA-like_ClpB_Hsp104-like"/>
    <property type="match status" value="1"/>
</dbReference>
<keyword evidence="3" id="KW-0677">Repeat</keyword>
<dbReference type="PANTHER" id="PTHR11638:SF18">
    <property type="entry name" value="HEAT SHOCK PROTEIN 104"/>
    <property type="match status" value="1"/>
</dbReference>
<evidence type="ECO:0000313" key="13">
    <source>
        <dbReference type="EMBL" id="QIQ09965.1"/>
    </source>
</evidence>
<keyword evidence="7 9" id="KW-0143">Chaperone</keyword>
<dbReference type="InterPro" id="IPR027417">
    <property type="entry name" value="P-loop_NTPase"/>
</dbReference>
<comment type="subunit">
    <text evidence="8">Homohexamer. The oligomerization is ATP-dependent.</text>
</comment>
<dbReference type="SMART" id="SM00382">
    <property type="entry name" value="AAA"/>
    <property type="match status" value="2"/>
</dbReference>
<feature type="coiled-coil region" evidence="10">
    <location>
        <begin position="266"/>
        <end position="346"/>
    </location>
</feature>
<dbReference type="SMART" id="SM01086">
    <property type="entry name" value="ClpB_D2-small"/>
    <property type="match status" value="1"/>
</dbReference>
<comment type="similarity">
    <text evidence="2 9">Belongs to the ClpA/ClpB family.</text>
</comment>
<dbReference type="PANTHER" id="PTHR11638">
    <property type="entry name" value="ATP-DEPENDENT CLP PROTEASE"/>
    <property type="match status" value="1"/>
</dbReference>
<dbReference type="CDD" id="cd00009">
    <property type="entry name" value="AAA"/>
    <property type="match status" value="1"/>
</dbReference>
<keyword evidence="4 9" id="KW-0547">Nucleotide-binding</keyword>
<dbReference type="GO" id="GO:0016887">
    <property type="term" value="F:ATP hydrolysis activity"/>
    <property type="evidence" value="ECO:0007669"/>
    <property type="project" value="InterPro"/>
</dbReference>
<dbReference type="InterPro" id="IPR003959">
    <property type="entry name" value="ATPase_AAA_core"/>
</dbReference>
<feature type="domain" description="Clp ATPase C-terminal" evidence="12">
    <location>
        <begin position="613"/>
        <end position="702"/>
    </location>
</feature>
<evidence type="ECO:0000256" key="10">
    <source>
        <dbReference type="SAM" id="Coils"/>
    </source>
</evidence>
<dbReference type="Pfam" id="PF07724">
    <property type="entry name" value="AAA_2"/>
    <property type="match status" value="1"/>
</dbReference>
<dbReference type="GO" id="GO:0005524">
    <property type="term" value="F:ATP binding"/>
    <property type="evidence" value="ECO:0007669"/>
    <property type="project" value="UniProtKB-KW"/>
</dbReference>
<evidence type="ECO:0000256" key="1">
    <source>
        <dbReference type="ARBA" id="ARBA00004496"/>
    </source>
</evidence>
<dbReference type="AlphaFoldDB" id="A0A6G9HHL2"/>
<evidence type="ECO:0000256" key="9">
    <source>
        <dbReference type="RuleBase" id="RU004432"/>
    </source>
</evidence>
<dbReference type="InterPro" id="IPR018368">
    <property type="entry name" value="ClpA/B_CS1"/>
</dbReference>
<dbReference type="InterPro" id="IPR041546">
    <property type="entry name" value="ClpA/ClpB_AAA_lid"/>
</dbReference>
<keyword evidence="5 9" id="KW-0067">ATP-binding</keyword>
<dbReference type="InterPro" id="IPR001270">
    <property type="entry name" value="ClpA/B"/>
</dbReference>
<evidence type="ECO:0000256" key="2">
    <source>
        <dbReference type="ARBA" id="ARBA00008675"/>
    </source>
</evidence>
<protein>
    <submittedName>
        <fullName evidence="13">Chaperone protein ClpB</fullName>
    </submittedName>
</protein>
<dbReference type="GO" id="GO:0034605">
    <property type="term" value="P:cellular response to heat"/>
    <property type="evidence" value="ECO:0007669"/>
    <property type="project" value="TreeGrafter"/>
</dbReference>
<dbReference type="InterPro" id="IPR028299">
    <property type="entry name" value="ClpA/B_CS2"/>
</dbReference>
<evidence type="ECO:0000256" key="3">
    <source>
        <dbReference type="ARBA" id="ARBA00022737"/>
    </source>
</evidence>